<dbReference type="InterPro" id="IPR008991">
    <property type="entry name" value="Translation_prot_SH3-like_sf"/>
</dbReference>
<evidence type="ECO:0000256" key="3">
    <source>
        <dbReference type="ARBA" id="ARBA00023274"/>
    </source>
</evidence>
<dbReference type="Gene3D" id="2.30.30.790">
    <property type="match status" value="1"/>
</dbReference>
<keyword evidence="3" id="KW-0687">Ribonucleoprotein</keyword>
<dbReference type="GO" id="GO:0006412">
    <property type="term" value="P:translation"/>
    <property type="evidence" value="ECO:0007669"/>
    <property type="project" value="InterPro"/>
</dbReference>
<evidence type="ECO:0000313" key="5">
    <source>
        <dbReference type="Proteomes" id="UP000243519"/>
    </source>
</evidence>
<dbReference type="AlphaFoldDB" id="A0A178FG42"/>
<dbReference type="InterPro" id="IPR038657">
    <property type="entry name" value="Ribosomal_bL19_sf"/>
</dbReference>
<evidence type="ECO:0000256" key="1">
    <source>
        <dbReference type="ARBA" id="ARBA00005781"/>
    </source>
</evidence>
<dbReference type="EMBL" id="LHPN01000006">
    <property type="protein sequence ID" value="OAL71421.1"/>
    <property type="molecule type" value="Genomic_DNA"/>
</dbReference>
<keyword evidence="2 4" id="KW-0689">Ribosomal protein</keyword>
<proteinExistence type="inferred from homology"/>
<dbReference type="OrthoDB" id="432645at2759"/>
<dbReference type="InterPro" id="IPR001857">
    <property type="entry name" value="Ribosomal_bL19"/>
</dbReference>
<dbReference type="Pfam" id="PF01245">
    <property type="entry name" value="Ribosomal_L19"/>
    <property type="match status" value="1"/>
</dbReference>
<keyword evidence="5" id="KW-1185">Reference proteome</keyword>
<evidence type="ECO:0000313" key="4">
    <source>
        <dbReference type="EMBL" id="OAL71421.1"/>
    </source>
</evidence>
<name>A0A178FG42_TRIVO</name>
<reference evidence="4 5" key="1">
    <citation type="submission" date="2016-05" db="EMBL/GenBank/DDBJ databases">
        <title>Genome sequencing of Trichophyton violaceum CMCC(F)T3l isolated from hair.</title>
        <authorList>
            <person name="Zhan P."/>
            <person name="Tao Y."/>
            <person name="Liu W."/>
        </authorList>
    </citation>
    <scope>NUCLEOTIDE SEQUENCE [LARGE SCALE GENOMIC DNA]</scope>
    <source>
        <strain evidence="5">CMCC(F)T3l</strain>
    </source>
</reference>
<gene>
    <name evidence="4" type="ORF">A7D00_4322</name>
</gene>
<sequence length="231" mass="26169">MKTLTTMASVKSALRPVSCCANAIKELRQQVPRRQFLHTVHSPRKEKIAFPTTIPEQFISQIPKFCRPGKGTKELKVHPPPAFPYDTCKDPIAAFTAEQLSVLDPTGERKALFDPKNRQGAKVGDILRVTFKNGDPFAGVCLNIRQRGVDTAFLLRNKLTRISCEMWVKAYSPNVVGVEVVQRTEKRKRRAKLTYMRKPSHDIGSVENIVRNYLRTKRILAGGGDQRSRKR</sequence>
<dbReference type="GO" id="GO:0005762">
    <property type="term" value="C:mitochondrial large ribosomal subunit"/>
    <property type="evidence" value="ECO:0007669"/>
    <property type="project" value="TreeGrafter"/>
</dbReference>
<dbReference type="FunFam" id="2.30.30.790:FF:000007">
    <property type="entry name" value="Mitochondrial ribosomal protein, putative"/>
    <property type="match status" value="1"/>
</dbReference>
<dbReference type="PANTHER" id="PTHR15680">
    <property type="entry name" value="RIBOSOMAL PROTEIN L19"/>
    <property type="match status" value="1"/>
</dbReference>
<comment type="caution">
    <text evidence="4">The sequence shown here is derived from an EMBL/GenBank/DDBJ whole genome shotgun (WGS) entry which is preliminary data.</text>
</comment>
<dbReference type="Proteomes" id="UP000243519">
    <property type="component" value="Unassembled WGS sequence"/>
</dbReference>
<dbReference type="SUPFAM" id="SSF50104">
    <property type="entry name" value="Translation proteins SH3-like domain"/>
    <property type="match status" value="1"/>
</dbReference>
<accession>A0A178FG42</accession>
<comment type="similarity">
    <text evidence="1">Belongs to the bacterial ribosomal protein bL19 family.</text>
</comment>
<dbReference type="GO" id="GO:0003735">
    <property type="term" value="F:structural constituent of ribosome"/>
    <property type="evidence" value="ECO:0007669"/>
    <property type="project" value="InterPro"/>
</dbReference>
<dbReference type="PANTHER" id="PTHR15680:SF9">
    <property type="entry name" value="LARGE RIBOSOMAL SUBUNIT PROTEIN BL19M"/>
    <property type="match status" value="1"/>
</dbReference>
<evidence type="ECO:0000256" key="2">
    <source>
        <dbReference type="ARBA" id="ARBA00022980"/>
    </source>
</evidence>
<organism evidence="4 5">
    <name type="scientific">Trichophyton violaceum</name>
    <dbReference type="NCBI Taxonomy" id="34388"/>
    <lineage>
        <taxon>Eukaryota</taxon>
        <taxon>Fungi</taxon>
        <taxon>Dikarya</taxon>
        <taxon>Ascomycota</taxon>
        <taxon>Pezizomycotina</taxon>
        <taxon>Eurotiomycetes</taxon>
        <taxon>Eurotiomycetidae</taxon>
        <taxon>Onygenales</taxon>
        <taxon>Arthrodermataceae</taxon>
        <taxon>Trichophyton</taxon>
    </lineage>
</organism>
<protein>
    <submittedName>
        <fullName evidence="4">Mitochondrial 54S ribosomal protein IMG1</fullName>
    </submittedName>
</protein>